<comment type="caution">
    <text evidence="2">The sequence shown here is derived from an EMBL/GenBank/DDBJ whole genome shotgun (WGS) entry which is preliminary data.</text>
</comment>
<accession>A0A4R5YSL5</accession>
<evidence type="ECO:0000256" key="1">
    <source>
        <dbReference type="SAM" id="MobiDB-lite"/>
    </source>
</evidence>
<evidence type="ECO:0000313" key="2">
    <source>
        <dbReference type="EMBL" id="TDL46540.1"/>
    </source>
</evidence>
<gene>
    <name evidence="2" type="ORF">E2R59_00500</name>
</gene>
<feature type="region of interest" description="Disordered" evidence="1">
    <location>
        <begin position="1"/>
        <end position="34"/>
    </location>
</feature>
<evidence type="ECO:0000313" key="3">
    <source>
        <dbReference type="Proteomes" id="UP000295163"/>
    </source>
</evidence>
<protein>
    <submittedName>
        <fullName evidence="2">Uncharacterized protein</fullName>
    </submittedName>
</protein>
<dbReference type="Proteomes" id="UP000295163">
    <property type="component" value="Unassembled WGS sequence"/>
</dbReference>
<reference evidence="2 3" key="1">
    <citation type="submission" date="2019-03" db="EMBL/GenBank/DDBJ databases">
        <title>Genome Sequencing and Assembly of Various Microbes Isolated from Partially Reclaimed Soil and Acid Mine Drainage (AMD) Site.</title>
        <authorList>
            <person name="Steinbock B."/>
            <person name="Bechtold R."/>
            <person name="Sevigny J.L."/>
            <person name="Thomas D."/>
            <person name="Cuthill L.R."/>
            <person name="Aveiro Johannsen E.J."/>
            <person name="Thomas K."/>
            <person name="Ghosh A."/>
        </authorList>
    </citation>
    <scope>NUCLEOTIDE SEQUENCE [LARGE SCALE GENOMIC DNA]</scope>
    <source>
        <strain evidence="2 3">S-A3</strain>
    </source>
</reference>
<proteinExistence type="predicted"/>
<organism evidence="2 3">
    <name type="scientific">Kocuria rosea</name>
    <name type="common">Deinococcus erythromyxa</name>
    <name type="synonym">Micrococcus rubens</name>
    <dbReference type="NCBI Taxonomy" id="1275"/>
    <lineage>
        <taxon>Bacteria</taxon>
        <taxon>Bacillati</taxon>
        <taxon>Actinomycetota</taxon>
        <taxon>Actinomycetes</taxon>
        <taxon>Micrococcales</taxon>
        <taxon>Micrococcaceae</taxon>
        <taxon>Kocuria</taxon>
    </lineage>
</organism>
<sequence length="109" mass="11644">MTASPLLPAPDAESHPHEPAIPAQSTTPRAARMSRYRMHTDRPGLRLRAGEVILGVPYALAGVTMVMPVRCESDGHNPATLLSPEELEDLGPTDQLLGPCSWGKAGVRP</sequence>
<dbReference type="RefSeq" id="WP_133408819.1">
    <property type="nucleotide sequence ID" value="NZ_SMZT01000001.1"/>
</dbReference>
<dbReference type="AlphaFoldDB" id="A0A4R5YSL5"/>
<dbReference type="EMBL" id="SMZT01000001">
    <property type="protein sequence ID" value="TDL46540.1"/>
    <property type="molecule type" value="Genomic_DNA"/>
</dbReference>
<dbReference type="GeneID" id="64345871"/>
<name>A0A4R5YSL5_KOCRO</name>